<evidence type="ECO:0000313" key="2">
    <source>
        <dbReference type="Proteomes" id="UP000595691"/>
    </source>
</evidence>
<evidence type="ECO:0000313" key="1">
    <source>
        <dbReference type="EMBL" id="QQZ11135.1"/>
    </source>
</evidence>
<dbReference type="Proteomes" id="UP000595691">
    <property type="component" value="Chromosome"/>
</dbReference>
<name>A0ABX7E749_9BACI</name>
<keyword evidence="2" id="KW-1185">Reference proteome</keyword>
<sequence length="113" mass="13246">MKSKKYKVLTSIILIGIFVFLAYINTITENELSNVHMSLPVSTMENEKTITNDLNPVLEYKLVNSKKDKEQGYVVETYREFEIYKDKNGTIYKTIPTENYNYLKYNISEDVNN</sequence>
<proteinExistence type="predicted"/>
<dbReference type="EMBL" id="CP065425">
    <property type="protein sequence ID" value="QQZ11135.1"/>
    <property type="molecule type" value="Genomic_DNA"/>
</dbReference>
<gene>
    <name evidence="1" type="ORF">I5776_09705</name>
</gene>
<accession>A0ABX7E749</accession>
<organism evidence="1 2">
    <name type="scientific">Heyndrickxia vini</name>
    <dbReference type="NCBI Taxonomy" id="1476025"/>
    <lineage>
        <taxon>Bacteria</taxon>
        <taxon>Bacillati</taxon>
        <taxon>Bacillota</taxon>
        <taxon>Bacilli</taxon>
        <taxon>Bacillales</taxon>
        <taxon>Bacillaceae</taxon>
        <taxon>Heyndrickxia</taxon>
    </lineage>
</organism>
<protein>
    <recommendedName>
        <fullName evidence="3">YxeA family protein</fullName>
    </recommendedName>
</protein>
<reference evidence="1 2" key="1">
    <citation type="submission" date="2020-11" db="EMBL/GenBank/DDBJ databases">
        <title>Taxonomic evaluation of the Bacillus sporothermodurans group of bacteria based on whole genome sequences.</title>
        <authorList>
            <person name="Fiedler G."/>
            <person name="Herbstmann A.-D."/>
            <person name="Doll E."/>
            <person name="Wenning M."/>
            <person name="Brinks E."/>
            <person name="Kabisch J."/>
            <person name="Breitenwieser F."/>
            <person name="Lappann M."/>
            <person name="Boehnlein C."/>
            <person name="Franz C."/>
        </authorList>
    </citation>
    <scope>NUCLEOTIDE SEQUENCE [LARGE SCALE GENOMIC DNA]</scope>
    <source>
        <strain evidence="1 2">JCM 19841</strain>
    </source>
</reference>
<evidence type="ECO:0008006" key="3">
    <source>
        <dbReference type="Google" id="ProtNLM"/>
    </source>
</evidence>